<name>A0A9P8C7P6_9HELO</name>
<sequence length="287" mass="32896">PQYVFPSLRPTAPSSTSMGLKRLEVDNWLTIDSQYYNEHTIRNSLLITRHAQVVQCLRGSEQACHEVLELVTTFMSQRFPDDFTIVQTSHGPVIRNHITNENFHIGADCPNPLEVAARLAMEDFNVLMKHTETGQYHLMASATLFPAGWKLQERIGTSMDNLHKPVPEWKKNLGGSVNRYFDHLNPRTAMERYNLFIQSSSHRFVDSPEVPRPGLAPEDLNIRRERQTFRRLERSNAVLFTVRTYMVPLVDIKGDEEAALRQQVGSWEGASRAYKGCKVWGEPFAAW</sequence>
<evidence type="ECO:0000313" key="2">
    <source>
        <dbReference type="Proteomes" id="UP000824998"/>
    </source>
</evidence>
<proteinExistence type="predicted"/>
<dbReference type="AlphaFoldDB" id="A0A9P8C7P6"/>
<reference evidence="1" key="1">
    <citation type="journal article" date="2021" name="IMA Fungus">
        <title>Genomic characterization of three marine fungi, including Emericellopsis atlantica sp. nov. with signatures of a generalist lifestyle and marine biomass degradation.</title>
        <authorList>
            <person name="Hagestad O.C."/>
            <person name="Hou L."/>
            <person name="Andersen J.H."/>
            <person name="Hansen E.H."/>
            <person name="Altermark B."/>
            <person name="Li C."/>
            <person name="Kuhnert E."/>
            <person name="Cox R.J."/>
            <person name="Crous P.W."/>
            <person name="Spatafora J.W."/>
            <person name="Lail K."/>
            <person name="Amirebrahimi M."/>
            <person name="Lipzen A."/>
            <person name="Pangilinan J."/>
            <person name="Andreopoulos W."/>
            <person name="Hayes R.D."/>
            <person name="Ng V."/>
            <person name="Grigoriev I.V."/>
            <person name="Jackson S.A."/>
            <person name="Sutton T.D.S."/>
            <person name="Dobson A.D.W."/>
            <person name="Rama T."/>
        </authorList>
    </citation>
    <scope>NUCLEOTIDE SEQUENCE</scope>
    <source>
        <strain evidence="1">TRa018bII</strain>
    </source>
</reference>
<accession>A0A9P8C7P6</accession>
<dbReference type="InterPro" id="IPR021848">
    <property type="entry name" value="HODM_asu-like"/>
</dbReference>
<keyword evidence="2" id="KW-1185">Reference proteome</keyword>
<dbReference type="EMBL" id="MU251396">
    <property type="protein sequence ID" value="KAG9236954.1"/>
    <property type="molecule type" value="Genomic_DNA"/>
</dbReference>
<gene>
    <name evidence="1" type="ORF">BJ875DRAFT_354842</name>
</gene>
<comment type="caution">
    <text evidence="1">The sequence shown here is derived from an EMBL/GenBank/DDBJ whole genome shotgun (WGS) entry which is preliminary data.</text>
</comment>
<dbReference type="Proteomes" id="UP000824998">
    <property type="component" value="Unassembled WGS sequence"/>
</dbReference>
<dbReference type="OrthoDB" id="5043642at2759"/>
<organism evidence="1 2">
    <name type="scientific">Amylocarpus encephaloides</name>
    <dbReference type="NCBI Taxonomy" id="45428"/>
    <lineage>
        <taxon>Eukaryota</taxon>
        <taxon>Fungi</taxon>
        <taxon>Dikarya</taxon>
        <taxon>Ascomycota</taxon>
        <taxon>Pezizomycotina</taxon>
        <taxon>Leotiomycetes</taxon>
        <taxon>Helotiales</taxon>
        <taxon>Helotiales incertae sedis</taxon>
        <taxon>Amylocarpus</taxon>
    </lineage>
</organism>
<evidence type="ECO:0000313" key="1">
    <source>
        <dbReference type="EMBL" id="KAG9236954.1"/>
    </source>
</evidence>
<feature type="non-terminal residue" evidence="1">
    <location>
        <position position="1"/>
    </location>
</feature>
<protein>
    <submittedName>
        <fullName evidence="1">Uncharacterized protein</fullName>
    </submittedName>
</protein>
<feature type="non-terminal residue" evidence="1">
    <location>
        <position position="287"/>
    </location>
</feature>
<dbReference type="Pfam" id="PF11927">
    <property type="entry name" value="HODM_asu-like"/>
    <property type="match status" value="1"/>
</dbReference>